<comment type="function">
    <text evidence="11">Promotes RNA polymerase assembly. Latches the N- and C-terminal regions of the beta' subunit thereby facilitating its interaction with the beta and alpha subunits.</text>
</comment>
<dbReference type="EMBL" id="JAATLM010000001">
    <property type="protein sequence ID" value="NIZ68699.1"/>
    <property type="molecule type" value="Genomic_DNA"/>
</dbReference>
<comment type="caution">
    <text evidence="12">The sequence shown here is derived from an EMBL/GenBank/DDBJ whole genome shotgun (WGS) entry which is preliminary data.</text>
</comment>
<dbReference type="GO" id="GO:0000428">
    <property type="term" value="C:DNA-directed RNA polymerase complex"/>
    <property type="evidence" value="ECO:0007669"/>
    <property type="project" value="UniProtKB-KW"/>
</dbReference>
<keyword evidence="4 11" id="KW-0240">DNA-directed RNA polymerase</keyword>
<reference evidence="12" key="1">
    <citation type="submission" date="2020-03" db="EMBL/GenBank/DDBJ databases">
        <title>Spirochaetal bacteria isolated from arthropods constitute a novel genus Entomospira genus novum within the order Spirochaetales.</title>
        <authorList>
            <person name="Grana-Miraglia L."/>
            <person name="Sikutova S."/>
            <person name="Fingerle V."/>
            <person name="Sing A."/>
            <person name="Castillo-Ramirez S."/>
            <person name="Margos G."/>
            <person name="Rudolf I."/>
        </authorList>
    </citation>
    <scope>NUCLEOTIDE SEQUENCE</scope>
    <source>
        <strain evidence="12">BR149</strain>
    </source>
</reference>
<proteinExistence type="inferred from homology"/>
<evidence type="ECO:0000256" key="4">
    <source>
        <dbReference type="ARBA" id="ARBA00022478"/>
    </source>
</evidence>
<dbReference type="EC" id="2.7.7.6" evidence="2 11"/>
<evidence type="ECO:0000313" key="12">
    <source>
        <dbReference type="EMBL" id="NIZ68699.1"/>
    </source>
</evidence>
<dbReference type="SMART" id="SM01409">
    <property type="entry name" value="RNA_pol_Rpb6"/>
    <property type="match status" value="1"/>
</dbReference>
<dbReference type="Pfam" id="PF01192">
    <property type="entry name" value="RNA_pol_Rpb6"/>
    <property type="match status" value="1"/>
</dbReference>
<dbReference type="NCBIfam" id="TIGR00690">
    <property type="entry name" value="rpoZ"/>
    <property type="match status" value="1"/>
</dbReference>
<dbReference type="InterPro" id="IPR003716">
    <property type="entry name" value="DNA-dir_RNA_pol_omega"/>
</dbReference>
<dbReference type="SUPFAM" id="SSF63562">
    <property type="entry name" value="RPB6/omega subunit-like"/>
    <property type="match status" value="1"/>
</dbReference>
<evidence type="ECO:0000256" key="2">
    <source>
        <dbReference type="ARBA" id="ARBA00012418"/>
    </source>
</evidence>
<gene>
    <name evidence="11 12" type="primary">rpoZ</name>
    <name evidence="12" type="ORF">HCT48_00480</name>
</gene>
<dbReference type="GO" id="GO:0003899">
    <property type="term" value="F:DNA-directed RNA polymerase activity"/>
    <property type="evidence" value="ECO:0007669"/>
    <property type="project" value="UniProtKB-UniRule"/>
</dbReference>
<keyword evidence="13" id="KW-1185">Reference proteome</keyword>
<name>A0A968GGR0_9SPIO</name>
<evidence type="ECO:0000256" key="10">
    <source>
        <dbReference type="ARBA" id="ARBA00048552"/>
    </source>
</evidence>
<dbReference type="GO" id="GO:0006351">
    <property type="term" value="P:DNA-templated transcription"/>
    <property type="evidence" value="ECO:0007669"/>
    <property type="project" value="UniProtKB-UniRule"/>
</dbReference>
<evidence type="ECO:0000256" key="11">
    <source>
        <dbReference type="HAMAP-Rule" id="MF_00366"/>
    </source>
</evidence>
<dbReference type="InterPro" id="IPR036161">
    <property type="entry name" value="RPB6/omega-like_sf"/>
</dbReference>
<comment type="subunit">
    <text evidence="11">The RNAP catalytic core consists of 2 alpha, 1 beta, 1 beta' and 1 omega subunit. When a sigma factor is associated with the core the holoenzyme is formed, which can initiate transcription.</text>
</comment>
<evidence type="ECO:0000256" key="7">
    <source>
        <dbReference type="ARBA" id="ARBA00023163"/>
    </source>
</evidence>
<evidence type="ECO:0000256" key="1">
    <source>
        <dbReference type="ARBA" id="ARBA00006711"/>
    </source>
</evidence>
<protein>
    <recommendedName>
        <fullName evidence="3 11">DNA-directed RNA polymerase subunit omega</fullName>
        <shortName evidence="11">RNAP omega subunit</shortName>
        <ecNumber evidence="2 11">2.7.7.6</ecNumber>
    </recommendedName>
    <alternativeName>
        <fullName evidence="9 11">RNA polymerase omega subunit</fullName>
    </alternativeName>
    <alternativeName>
        <fullName evidence="8 11">Transcriptase subunit omega</fullName>
    </alternativeName>
</protein>
<keyword evidence="5 11" id="KW-0808">Transferase</keyword>
<evidence type="ECO:0000256" key="8">
    <source>
        <dbReference type="ARBA" id="ARBA00029924"/>
    </source>
</evidence>
<keyword evidence="6 11" id="KW-0548">Nucleotidyltransferase</keyword>
<evidence type="ECO:0000256" key="9">
    <source>
        <dbReference type="ARBA" id="ARBA00030998"/>
    </source>
</evidence>
<evidence type="ECO:0000256" key="5">
    <source>
        <dbReference type="ARBA" id="ARBA00022679"/>
    </source>
</evidence>
<accession>A0A968GGR0</accession>
<dbReference type="HAMAP" id="MF_00366">
    <property type="entry name" value="RNApol_bact_RpoZ"/>
    <property type="match status" value="1"/>
</dbReference>
<dbReference type="GO" id="GO:0003677">
    <property type="term" value="F:DNA binding"/>
    <property type="evidence" value="ECO:0007669"/>
    <property type="project" value="UniProtKB-UniRule"/>
</dbReference>
<evidence type="ECO:0000256" key="3">
    <source>
        <dbReference type="ARBA" id="ARBA00013725"/>
    </source>
</evidence>
<organism evidence="12 13">
    <name type="scientific">Entomospira culicis</name>
    <dbReference type="NCBI Taxonomy" id="2719989"/>
    <lineage>
        <taxon>Bacteria</taxon>
        <taxon>Pseudomonadati</taxon>
        <taxon>Spirochaetota</taxon>
        <taxon>Spirochaetia</taxon>
        <taxon>Spirochaetales</taxon>
        <taxon>Spirochaetaceae</taxon>
        <taxon>Entomospira</taxon>
    </lineage>
</organism>
<keyword evidence="7 11" id="KW-0804">Transcription</keyword>
<dbReference type="InterPro" id="IPR006110">
    <property type="entry name" value="Pol_omega/Rpo6/RPB6"/>
</dbReference>
<sequence>MASKKLNIPLKEIVNHTGNVYEMTNAAIKRAAQLTVTGSPTVEECEGKYVSAALKEVLLKRVDYHNESI</sequence>
<evidence type="ECO:0000313" key="13">
    <source>
        <dbReference type="Proteomes" id="UP000778951"/>
    </source>
</evidence>
<evidence type="ECO:0000256" key="6">
    <source>
        <dbReference type="ARBA" id="ARBA00022695"/>
    </source>
</evidence>
<dbReference type="Gene3D" id="3.90.940.10">
    <property type="match status" value="1"/>
</dbReference>
<dbReference type="RefSeq" id="WP_167694798.1">
    <property type="nucleotide sequence ID" value="NZ_CP118181.1"/>
</dbReference>
<dbReference type="AlphaFoldDB" id="A0A968GGR0"/>
<comment type="similarity">
    <text evidence="1 11">Belongs to the RNA polymerase subunit omega family.</text>
</comment>
<comment type="catalytic activity">
    <reaction evidence="10 11">
        <text>RNA(n) + a ribonucleoside 5'-triphosphate = RNA(n+1) + diphosphate</text>
        <dbReference type="Rhea" id="RHEA:21248"/>
        <dbReference type="Rhea" id="RHEA-COMP:14527"/>
        <dbReference type="Rhea" id="RHEA-COMP:17342"/>
        <dbReference type="ChEBI" id="CHEBI:33019"/>
        <dbReference type="ChEBI" id="CHEBI:61557"/>
        <dbReference type="ChEBI" id="CHEBI:140395"/>
        <dbReference type="EC" id="2.7.7.6"/>
    </reaction>
</comment>
<dbReference type="Proteomes" id="UP000778951">
    <property type="component" value="Unassembled WGS sequence"/>
</dbReference>